<evidence type="ECO:0000259" key="1">
    <source>
        <dbReference type="Pfam" id="PF00381"/>
    </source>
</evidence>
<dbReference type="Proteomes" id="UP000446657">
    <property type="component" value="Unassembled WGS sequence"/>
</dbReference>
<evidence type="ECO:0000313" key="2">
    <source>
        <dbReference type="EMBL" id="CRL39795.1"/>
    </source>
</evidence>
<name>A0A0M6WT48_9FIRM</name>
<dbReference type="Proteomes" id="UP000095495">
    <property type="component" value="Unassembled WGS sequence"/>
</dbReference>
<accession>A0A0M6WT48</accession>
<protein>
    <submittedName>
        <fullName evidence="4">HPr family phosphocarrier protein</fullName>
    </submittedName>
</protein>
<organism evidence="2 5">
    <name type="scientific">Roseburia faecis</name>
    <dbReference type="NCBI Taxonomy" id="301302"/>
    <lineage>
        <taxon>Bacteria</taxon>
        <taxon>Bacillati</taxon>
        <taxon>Bacillota</taxon>
        <taxon>Clostridia</taxon>
        <taxon>Lachnospirales</taxon>
        <taxon>Lachnospiraceae</taxon>
        <taxon>Roseburia</taxon>
    </lineage>
</organism>
<dbReference type="Gene3D" id="3.30.1340.10">
    <property type="entry name" value="HPr-like"/>
    <property type="match status" value="1"/>
</dbReference>
<reference evidence="5" key="1">
    <citation type="submission" date="2015-05" db="EMBL/GenBank/DDBJ databases">
        <authorList>
            <consortium name="Pathogen Informatics"/>
        </authorList>
    </citation>
    <scope>NUCLEOTIDE SEQUENCE [LARGE SCALE GENOMIC DNA]</scope>
    <source>
        <strain evidence="3 6">2789STDY5608863</strain>
        <strain evidence="5">M72</strain>
    </source>
</reference>
<evidence type="ECO:0000313" key="6">
    <source>
        <dbReference type="Proteomes" id="UP000095495"/>
    </source>
</evidence>
<dbReference type="EMBL" id="WNAL01000053">
    <property type="protein sequence ID" value="MTR83130.1"/>
    <property type="molecule type" value="Genomic_DNA"/>
</dbReference>
<evidence type="ECO:0000313" key="3">
    <source>
        <dbReference type="EMBL" id="CUN20756.1"/>
    </source>
</evidence>
<dbReference type="InterPro" id="IPR035895">
    <property type="entry name" value="HPr-like_sf"/>
</dbReference>
<reference evidence="2" key="2">
    <citation type="submission" date="2015-05" db="EMBL/GenBank/DDBJ databases">
        <authorList>
            <person name="Wang D.B."/>
            <person name="Wang M."/>
        </authorList>
    </citation>
    <scope>NUCLEOTIDE SEQUENCE [LARGE SCALE GENOMIC DNA]</scope>
    <source>
        <strain evidence="2">M72</strain>
    </source>
</reference>
<dbReference type="AlphaFoldDB" id="A0A0M6WT48"/>
<dbReference type="EMBL" id="CVRR01000028">
    <property type="protein sequence ID" value="CRL39795.1"/>
    <property type="molecule type" value="Genomic_DNA"/>
</dbReference>
<evidence type="ECO:0000313" key="5">
    <source>
        <dbReference type="Proteomes" id="UP000049979"/>
    </source>
</evidence>
<evidence type="ECO:0000313" key="4">
    <source>
        <dbReference type="EMBL" id="MTR83130.1"/>
    </source>
</evidence>
<reference evidence="4 7" key="3">
    <citation type="journal article" date="2019" name="Nat. Med.">
        <title>A library of human gut bacterial isolates paired with longitudinal multiomics data enables mechanistic microbiome research.</title>
        <authorList>
            <person name="Poyet M."/>
            <person name="Groussin M."/>
            <person name="Gibbons S.M."/>
            <person name="Avila-Pacheco J."/>
            <person name="Jiang X."/>
            <person name="Kearney S.M."/>
            <person name="Perrotta A.R."/>
            <person name="Berdy B."/>
            <person name="Zhao S."/>
            <person name="Lieberman T.D."/>
            <person name="Swanson P.K."/>
            <person name="Smith M."/>
            <person name="Roesemann S."/>
            <person name="Alexander J.E."/>
            <person name="Rich S.A."/>
            <person name="Livny J."/>
            <person name="Vlamakis H."/>
            <person name="Clish C."/>
            <person name="Bullock K."/>
            <person name="Deik A."/>
            <person name="Scott J."/>
            <person name="Pierce K.A."/>
            <person name="Xavier R.J."/>
            <person name="Alm E.J."/>
        </authorList>
    </citation>
    <scope>NUCLEOTIDE SEQUENCE [LARGE SCALE GENOMIC DNA]</scope>
    <source>
        <strain evidence="4 7">BIOML-A1</strain>
    </source>
</reference>
<dbReference type="Pfam" id="PF00381">
    <property type="entry name" value="PTS-HPr"/>
    <property type="match status" value="1"/>
</dbReference>
<feature type="domain" description="HPr" evidence="1">
    <location>
        <begin position="18"/>
        <end position="58"/>
    </location>
</feature>
<dbReference type="Proteomes" id="UP000049979">
    <property type="component" value="Unassembled WGS sequence"/>
</dbReference>
<dbReference type="InterPro" id="IPR000032">
    <property type="entry name" value="HPr-like"/>
</dbReference>
<keyword evidence="5" id="KW-1185">Reference proteome</keyword>
<evidence type="ECO:0000313" key="7">
    <source>
        <dbReference type="Proteomes" id="UP000446657"/>
    </source>
</evidence>
<dbReference type="EMBL" id="CYXV01000026">
    <property type="protein sequence ID" value="CUN20756.1"/>
    <property type="molecule type" value="Genomic_DNA"/>
</dbReference>
<dbReference type="STRING" id="301302.ERS852420_03478"/>
<gene>
    <name evidence="3" type="ORF">ERS852420_03478</name>
    <name evidence="4" type="ORF">GMD30_15940</name>
    <name evidence="2" type="ORF">M72_30541</name>
</gene>
<sequence>MYETVKVIRLSDMDEVKDFVRAAGGCDFDIDVKCDRTFIDAKSLLGMIGLGVKKNLQVCYGGKNENFENVVAKFAVA</sequence>
<dbReference type="RefSeq" id="WP_055068112.1">
    <property type="nucleotide sequence ID" value="NZ_CP173697.1"/>
</dbReference>
<proteinExistence type="predicted"/>
<dbReference type="OrthoDB" id="1858199at2"/>
<dbReference type="SUPFAM" id="SSF55594">
    <property type="entry name" value="HPr-like"/>
    <property type="match status" value="1"/>
</dbReference>
<dbReference type="GeneID" id="99748515"/>